<reference evidence="1" key="1">
    <citation type="submission" date="2021-08" db="EMBL/GenBank/DDBJ databases">
        <title>The first chromosome-level gecko genome reveals the dynamic sex chromosomes of Neotropical dwarf geckos (Sphaerodactylidae: Sphaerodactylus).</title>
        <authorList>
            <person name="Pinto B.J."/>
            <person name="Keating S.E."/>
            <person name="Gamble T."/>
        </authorList>
    </citation>
    <scope>NUCLEOTIDE SEQUENCE</scope>
    <source>
        <strain evidence="1">TG3544</strain>
    </source>
</reference>
<evidence type="ECO:0000313" key="2">
    <source>
        <dbReference type="Proteomes" id="UP000827872"/>
    </source>
</evidence>
<comment type="caution">
    <text evidence="1">The sequence shown here is derived from an EMBL/GenBank/DDBJ whole genome shotgun (WGS) entry which is preliminary data.</text>
</comment>
<sequence length="199" mass="23023">MEVAELKLLVEEAQQHIGSYLEMLKHQLKSLSGKEEKPEMGTEANQFEREPGDGCSPNERKPTEINYDVEVKMLQKGDNQLEQELLPKEAKMKPVTTGTENAEMETEPQELVKEKFIIKKLEQQALTFKAQLKDLRNLHHQYEDLKKEVQLLQMQIKEKILVIEFGANILFLFCLTVVVKVETVRYWPDGIFANPGRLL</sequence>
<gene>
    <name evidence="1" type="ORF">K3G42_002274</name>
</gene>
<name>A0ACB8E6X9_9SAUR</name>
<keyword evidence="2" id="KW-1185">Reference proteome</keyword>
<accession>A0ACB8E6X9</accession>
<dbReference type="EMBL" id="CM037623">
    <property type="protein sequence ID" value="KAH7987957.1"/>
    <property type="molecule type" value="Genomic_DNA"/>
</dbReference>
<evidence type="ECO:0000313" key="1">
    <source>
        <dbReference type="EMBL" id="KAH7987957.1"/>
    </source>
</evidence>
<dbReference type="Proteomes" id="UP000827872">
    <property type="component" value="Linkage Group LG10"/>
</dbReference>
<protein>
    <submittedName>
        <fullName evidence="1">Uncharacterized protein</fullName>
    </submittedName>
</protein>
<organism evidence="1 2">
    <name type="scientific">Sphaerodactylus townsendi</name>
    <dbReference type="NCBI Taxonomy" id="933632"/>
    <lineage>
        <taxon>Eukaryota</taxon>
        <taxon>Metazoa</taxon>
        <taxon>Chordata</taxon>
        <taxon>Craniata</taxon>
        <taxon>Vertebrata</taxon>
        <taxon>Euteleostomi</taxon>
        <taxon>Lepidosauria</taxon>
        <taxon>Squamata</taxon>
        <taxon>Bifurcata</taxon>
        <taxon>Gekkota</taxon>
        <taxon>Sphaerodactylidae</taxon>
        <taxon>Sphaerodactylus</taxon>
    </lineage>
</organism>
<proteinExistence type="predicted"/>